<dbReference type="STRING" id="762982.HMPREF9442_03433"/>
<evidence type="ECO:0000259" key="4">
    <source>
        <dbReference type="PROSITE" id="PS50949"/>
    </source>
</evidence>
<dbReference type="CDD" id="cd07377">
    <property type="entry name" value="WHTH_GntR"/>
    <property type="match status" value="1"/>
</dbReference>
<dbReference type="InterPro" id="IPR000524">
    <property type="entry name" value="Tscrpt_reg_HTH_GntR"/>
</dbReference>
<dbReference type="OrthoDB" id="362473at2"/>
<protein>
    <submittedName>
        <fullName evidence="5">Transcriptional regulator, GntR family</fullName>
    </submittedName>
</protein>
<dbReference type="RefSeq" id="WP_008630257.1">
    <property type="nucleotide sequence ID" value="NZ_GL883888.1"/>
</dbReference>
<evidence type="ECO:0000256" key="1">
    <source>
        <dbReference type="ARBA" id="ARBA00023015"/>
    </source>
</evidence>
<accession>F3QYY7</accession>
<dbReference type="Pfam" id="PF00392">
    <property type="entry name" value="GntR"/>
    <property type="match status" value="1"/>
</dbReference>
<evidence type="ECO:0000313" key="5">
    <source>
        <dbReference type="EMBL" id="EGG50134.1"/>
    </source>
</evidence>
<dbReference type="Gene3D" id="1.10.287.100">
    <property type="match status" value="1"/>
</dbReference>
<dbReference type="eggNOG" id="COG1725">
    <property type="taxonomic scope" value="Bacteria"/>
</dbReference>
<comment type="caution">
    <text evidence="5">The sequence shown here is derived from an EMBL/GenBank/DDBJ whole genome shotgun (WGS) entry which is preliminary data.</text>
</comment>
<dbReference type="InterPro" id="IPR036388">
    <property type="entry name" value="WH-like_DNA-bd_sf"/>
</dbReference>
<name>F3QYY7_9BACT</name>
<dbReference type="InterPro" id="IPR036390">
    <property type="entry name" value="WH_DNA-bd_sf"/>
</dbReference>
<dbReference type="GO" id="GO:0003677">
    <property type="term" value="F:DNA binding"/>
    <property type="evidence" value="ECO:0007669"/>
    <property type="project" value="UniProtKB-KW"/>
</dbReference>
<reference evidence="5 6" key="1">
    <citation type="submission" date="2011-02" db="EMBL/GenBank/DDBJ databases">
        <authorList>
            <person name="Weinstock G."/>
            <person name="Sodergren E."/>
            <person name="Clifton S."/>
            <person name="Fulton L."/>
            <person name="Fulton B."/>
            <person name="Courtney L."/>
            <person name="Fronick C."/>
            <person name="Harrison M."/>
            <person name="Strong C."/>
            <person name="Farmer C."/>
            <person name="Delahaunty K."/>
            <person name="Markovic C."/>
            <person name="Hall O."/>
            <person name="Minx P."/>
            <person name="Tomlinson C."/>
            <person name="Mitreva M."/>
            <person name="Hou S."/>
            <person name="Chen J."/>
            <person name="Wollam A."/>
            <person name="Pepin K.H."/>
            <person name="Johnson M."/>
            <person name="Bhonagiri V."/>
            <person name="Zhang X."/>
            <person name="Suruliraj S."/>
            <person name="Warren W."/>
            <person name="Chinwalla A."/>
            <person name="Mardis E.R."/>
            <person name="Wilson R.K."/>
        </authorList>
    </citation>
    <scope>NUCLEOTIDE SEQUENCE [LARGE SCALE GENOMIC DNA]</scope>
    <source>
        <strain evidence="5 6">YIT 11841</strain>
    </source>
</reference>
<evidence type="ECO:0000313" key="6">
    <source>
        <dbReference type="Proteomes" id="UP000005546"/>
    </source>
</evidence>
<dbReference type="PROSITE" id="PS50949">
    <property type="entry name" value="HTH_GNTR"/>
    <property type="match status" value="1"/>
</dbReference>
<dbReference type="PANTHER" id="PTHR38445">
    <property type="entry name" value="HTH-TYPE TRANSCRIPTIONAL REPRESSOR YTRA"/>
    <property type="match status" value="1"/>
</dbReference>
<keyword evidence="1" id="KW-0805">Transcription regulation</keyword>
<dbReference type="GO" id="GO:0003700">
    <property type="term" value="F:DNA-binding transcription factor activity"/>
    <property type="evidence" value="ECO:0007669"/>
    <property type="project" value="InterPro"/>
</dbReference>
<dbReference type="SMART" id="SM00345">
    <property type="entry name" value="HTH_GNTR"/>
    <property type="match status" value="1"/>
</dbReference>
<proteinExistence type="predicted"/>
<evidence type="ECO:0000256" key="2">
    <source>
        <dbReference type="ARBA" id="ARBA00023125"/>
    </source>
</evidence>
<keyword evidence="2" id="KW-0238">DNA-binding</keyword>
<sequence length="128" mass="15138">MNFKESKPIYLQIADRICDEILQGRYAENDRIPSVRDYAATVEVNANTAMRSYDFLQSRSVIRMQRGIGYFVEPSASERIRSFRRESFMNEELYDFFRQARSIGITAEELETLYRQYLSDTSDPMYNL</sequence>
<dbReference type="EMBL" id="AFBR01000095">
    <property type="protein sequence ID" value="EGG50134.1"/>
    <property type="molecule type" value="Genomic_DNA"/>
</dbReference>
<dbReference type="Proteomes" id="UP000005546">
    <property type="component" value="Unassembled WGS sequence"/>
</dbReference>
<organism evidence="5 6">
    <name type="scientific">Paraprevotella xylaniphila YIT 11841</name>
    <dbReference type="NCBI Taxonomy" id="762982"/>
    <lineage>
        <taxon>Bacteria</taxon>
        <taxon>Pseudomonadati</taxon>
        <taxon>Bacteroidota</taxon>
        <taxon>Bacteroidia</taxon>
        <taxon>Bacteroidales</taxon>
        <taxon>Prevotellaceae</taxon>
        <taxon>Paraprevotella</taxon>
    </lineage>
</organism>
<keyword evidence="3" id="KW-0804">Transcription</keyword>
<dbReference type="HOGENOM" id="CLU_017584_10_0_10"/>
<keyword evidence="6" id="KW-1185">Reference proteome</keyword>
<dbReference type="AlphaFoldDB" id="F3QYY7"/>
<feature type="domain" description="HTH gntR-type" evidence="4">
    <location>
        <begin position="7"/>
        <end position="75"/>
    </location>
</feature>
<dbReference type="Gene3D" id="1.10.10.10">
    <property type="entry name" value="Winged helix-like DNA-binding domain superfamily/Winged helix DNA-binding domain"/>
    <property type="match status" value="1"/>
</dbReference>
<gene>
    <name evidence="5" type="ORF">HMPREF9442_03433</name>
</gene>
<dbReference type="PANTHER" id="PTHR38445:SF10">
    <property type="entry name" value="GNTR-FAMILY TRANSCRIPTIONAL REGULATOR"/>
    <property type="match status" value="1"/>
</dbReference>
<dbReference type="SUPFAM" id="SSF46785">
    <property type="entry name" value="Winged helix' DNA-binding domain"/>
    <property type="match status" value="1"/>
</dbReference>
<evidence type="ECO:0000256" key="3">
    <source>
        <dbReference type="ARBA" id="ARBA00023163"/>
    </source>
</evidence>